<feature type="region of interest" description="Disordered" evidence="1">
    <location>
        <begin position="203"/>
        <end position="246"/>
    </location>
</feature>
<dbReference type="OrthoDB" id="3688256at2759"/>
<organism evidence="2 3">
    <name type="scientific">Lophiotrema nucula</name>
    <dbReference type="NCBI Taxonomy" id="690887"/>
    <lineage>
        <taxon>Eukaryota</taxon>
        <taxon>Fungi</taxon>
        <taxon>Dikarya</taxon>
        <taxon>Ascomycota</taxon>
        <taxon>Pezizomycotina</taxon>
        <taxon>Dothideomycetes</taxon>
        <taxon>Pleosporomycetidae</taxon>
        <taxon>Pleosporales</taxon>
        <taxon>Lophiotremataceae</taxon>
        <taxon>Lophiotrema</taxon>
    </lineage>
</organism>
<dbReference type="Proteomes" id="UP000799770">
    <property type="component" value="Unassembled WGS sequence"/>
</dbReference>
<keyword evidence="3" id="KW-1185">Reference proteome</keyword>
<reference evidence="2" key="1">
    <citation type="journal article" date="2020" name="Stud. Mycol.">
        <title>101 Dothideomycetes genomes: a test case for predicting lifestyles and emergence of pathogens.</title>
        <authorList>
            <person name="Haridas S."/>
            <person name="Albert R."/>
            <person name="Binder M."/>
            <person name="Bloem J."/>
            <person name="Labutti K."/>
            <person name="Salamov A."/>
            <person name="Andreopoulos B."/>
            <person name="Baker S."/>
            <person name="Barry K."/>
            <person name="Bills G."/>
            <person name="Bluhm B."/>
            <person name="Cannon C."/>
            <person name="Castanera R."/>
            <person name="Culley D."/>
            <person name="Daum C."/>
            <person name="Ezra D."/>
            <person name="Gonzalez J."/>
            <person name="Henrissat B."/>
            <person name="Kuo A."/>
            <person name="Liang C."/>
            <person name="Lipzen A."/>
            <person name="Lutzoni F."/>
            <person name="Magnuson J."/>
            <person name="Mondo S."/>
            <person name="Nolan M."/>
            <person name="Ohm R."/>
            <person name="Pangilinan J."/>
            <person name="Park H.-J."/>
            <person name="Ramirez L."/>
            <person name="Alfaro M."/>
            <person name="Sun H."/>
            <person name="Tritt A."/>
            <person name="Yoshinaga Y."/>
            <person name="Zwiers L.-H."/>
            <person name="Turgeon B."/>
            <person name="Goodwin S."/>
            <person name="Spatafora J."/>
            <person name="Crous P."/>
            <person name="Grigoriev I."/>
        </authorList>
    </citation>
    <scope>NUCLEOTIDE SEQUENCE</scope>
    <source>
        <strain evidence="2">CBS 627.86</strain>
    </source>
</reference>
<name>A0A6A5Z7I2_9PLEO</name>
<evidence type="ECO:0000256" key="1">
    <source>
        <dbReference type="SAM" id="MobiDB-lite"/>
    </source>
</evidence>
<dbReference type="AlphaFoldDB" id="A0A6A5Z7I2"/>
<accession>A0A6A5Z7I2</accession>
<protein>
    <submittedName>
        <fullName evidence="2">Uncharacterized protein</fullName>
    </submittedName>
</protein>
<evidence type="ECO:0000313" key="3">
    <source>
        <dbReference type="Proteomes" id="UP000799770"/>
    </source>
</evidence>
<dbReference type="EMBL" id="ML977323">
    <property type="protein sequence ID" value="KAF2115372.1"/>
    <property type="molecule type" value="Genomic_DNA"/>
</dbReference>
<sequence>MESAKPIHTVIESFRRYLRASLPDGTSLLNILDETMSNIKWKRVKGHNNFSHLFLGKFRTGDVYVHFNVKPDGSIPQDFICKVYCREPVPNSNSRAPPSSNTPSKPTYKRTIISQAQCPEFKIIEPLSELFTGQTGGWNLNTHALALIEYAFLCQATSETSGKVFPVPSPAKIYAALKAIHTARQHRTQESDQLFNVGDSAIADAGSTSQDHENSGRTQGSSSPALPGGQVQVDTRTSPGSLTQSSSAASVNCYVPSLIVLETAVNSPWYHKLPELNKAKFRHCQKTEGYVPIKMEVGRTEDQETGDWLVVWAFMRHPNREDTAGAIEFVAHGIDDWTVFVELPAFIAAHPFSTVPHHMIHTLVRYFFIVAANATDFDMSGLHEPMNKTFKTQLRSICQKFEDRSATGAESWKFNIREEDLEVWEEYEAEN</sequence>
<gene>
    <name evidence="2" type="ORF">BDV96DRAFT_646377</name>
</gene>
<evidence type="ECO:0000313" key="2">
    <source>
        <dbReference type="EMBL" id="KAF2115372.1"/>
    </source>
</evidence>
<proteinExistence type="predicted"/>
<feature type="compositionally biased region" description="Polar residues" evidence="1">
    <location>
        <begin position="232"/>
        <end position="246"/>
    </location>
</feature>